<dbReference type="KEGG" id="nct:NMSP_0714"/>
<gene>
    <name evidence="1" type="ORF">NMSP_0714</name>
</gene>
<evidence type="ECO:0000313" key="1">
    <source>
        <dbReference type="EMBL" id="ARS64335.1"/>
    </source>
</evidence>
<proteinExistence type="predicted"/>
<dbReference type="RefSeq" id="WP_086907458.1">
    <property type="nucleotide sequence ID" value="NZ_CP021324.1"/>
</dbReference>
<keyword evidence="2" id="KW-1185">Reference proteome</keyword>
<reference evidence="1 2" key="1">
    <citation type="journal article" date="2017" name="Environ. Microbiol.">
        <title>Genome and epigenome of a novel marine Thaumarchaeota strain suggest viral infection, phosphorothioation DNA modification and multiple restriction systems.</title>
        <authorList>
            <person name="Ahlgren N.A."/>
            <person name="Chen Y."/>
            <person name="Needham D.M."/>
            <person name="Parada A.E."/>
            <person name="Sachdeva R."/>
            <person name="Trinh V."/>
            <person name="Chen T."/>
            <person name="Fuhrman J.A."/>
        </authorList>
    </citation>
    <scope>NUCLEOTIDE SEQUENCE [LARGE SCALE GENOMIC DNA]</scope>
    <source>
        <strain evidence="1 2">SPOT01</strain>
    </source>
</reference>
<dbReference type="AlphaFoldDB" id="A0A2Z2HKQ7"/>
<dbReference type="EMBL" id="CP021324">
    <property type="protein sequence ID" value="ARS64335.1"/>
    <property type="molecule type" value="Genomic_DNA"/>
</dbReference>
<evidence type="ECO:0000313" key="2">
    <source>
        <dbReference type="Proteomes" id="UP000249949"/>
    </source>
</evidence>
<protein>
    <submittedName>
        <fullName evidence="1">Uncharacterized protein</fullName>
    </submittedName>
</protein>
<dbReference type="GeneID" id="32901194"/>
<sequence length="84" mass="9726">MVISSAQEYVEFFINLNMGNEVSLLRFINNEKMTLKQKLKNKINEKEPIEQGINILESIIKEISENGEPKVLSKYQTSDERNHG</sequence>
<organism evidence="1 2">
    <name type="scientific">Candidatus Nitrosomarinus catalinensis</name>
    <dbReference type="NCBI Taxonomy" id="1898749"/>
    <lineage>
        <taxon>Archaea</taxon>
        <taxon>Nitrososphaerota</taxon>
        <taxon>Nitrososphaeria</taxon>
        <taxon>Nitrosopumilales</taxon>
        <taxon>Nitrosopumilaceae</taxon>
        <taxon>Candidatus Nitrosomarinus</taxon>
    </lineage>
</organism>
<dbReference type="Proteomes" id="UP000249949">
    <property type="component" value="Chromosome"/>
</dbReference>
<accession>A0A2Z2HKQ7</accession>
<name>A0A2Z2HKQ7_9ARCH</name>
<dbReference type="OrthoDB" id="11522at2157"/>